<feature type="region of interest" description="Disordered" evidence="1">
    <location>
        <begin position="90"/>
        <end position="113"/>
    </location>
</feature>
<keyword evidence="3" id="KW-1185">Reference proteome</keyword>
<organism evidence="2 3">
    <name type="scientific">Gonium pectorale</name>
    <name type="common">Green alga</name>
    <dbReference type="NCBI Taxonomy" id="33097"/>
    <lineage>
        <taxon>Eukaryota</taxon>
        <taxon>Viridiplantae</taxon>
        <taxon>Chlorophyta</taxon>
        <taxon>core chlorophytes</taxon>
        <taxon>Chlorophyceae</taxon>
        <taxon>CS clade</taxon>
        <taxon>Chlamydomonadales</taxon>
        <taxon>Volvocaceae</taxon>
        <taxon>Gonium</taxon>
    </lineage>
</organism>
<evidence type="ECO:0000313" key="3">
    <source>
        <dbReference type="Proteomes" id="UP000075714"/>
    </source>
</evidence>
<accession>A0A150H1E0</accession>
<comment type="caution">
    <text evidence="2">The sequence shown here is derived from an EMBL/GenBank/DDBJ whole genome shotgun (WGS) entry which is preliminary data.</text>
</comment>
<dbReference type="Proteomes" id="UP000075714">
    <property type="component" value="Unassembled WGS sequence"/>
</dbReference>
<sequence>MDVLTVWASKRRYGPGETFVLYGAEGTAELTDRPYVLVLRFLERREGPLPGRAAAAAASHDSPVRLLRAAPTDGVSPDLGASADASADGLAPGLSILPPTPPPGADPGGFLSPMSGLSSTLTMQRGLTAAGVGAGAGLLSVSGPGGAAAGVGGRMAPASALELRYSRLGAEVRQQLLLRAQSTDMSAAFSLPEVRMRVRVMKKGNEWE</sequence>
<evidence type="ECO:0000256" key="1">
    <source>
        <dbReference type="SAM" id="MobiDB-lite"/>
    </source>
</evidence>
<proteinExistence type="predicted"/>
<dbReference type="EMBL" id="LSYV01000003">
    <property type="protein sequence ID" value="KXZ55864.1"/>
    <property type="molecule type" value="Genomic_DNA"/>
</dbReference>
<protein>
    <submittedName>
        <fullName evidence="2">Uncharacterized protein</fullName>
    </submittedName>
</protein>
<gene>
    <name evidence="2" type="ORF">GPECTOR_2g1415</name>
</gene>
<dbReference type="AlphaFoldDB" id="A0A150H1E0"/>
<reference evidence="3" key="1">
    <citation type="journal article" date="2016" name="Nat. Commun.">
        <title>The Gonium pectorale genome demonstrates co-option of cell cycle regulation during the evolution of multicellularity.</title>
        <authorList>
            <person name="Hanschen E.R."/>
            <person name="Marriage T.N."/>
            <person name="Ferris P.J."/>
            <person name="Hamaji T."/>
            <person name="Toyoda A."/>
            <person name="Fujiyama A."/>
            <person name="Neme R."/>
            <person name="Noguchi H."/>
            <person name="Minakuchi Y."/>
            <person name="Suzuki M."/>
            <person name="Kawai-Toyooka H."/>
            <person name="Smith D.R."/>
            <person name="Sparks H."/>
            <person name="Anderson J."/>
            <person name="Bakaric R."/>
            <person name="Luria V."/>
            <person name="Karger A."/>
            <person name="Kirschner M.W."/>
            <person name="Durand P.M."/>
            <person name="Michod R.E."/>
            <person name="Nozaki H."/>
            <person name="Olson B.J."/>
        </authorList>
    </citation>
    <scope>NUCLEOTIDE SEQUENCE [LARGE SCALE GENOMIC DNA]</scope>
    <source>
        <strain evidence="3">NIES-2863</strain>
    </source>
</reference>
<evidence type="ECO:0000313" key="2">
    <source>
        <dbReference type="EMBL" id="KXZ55864.1"/>
    </source>
</evidence>
<dbReference type="OrthoDB" id="10671708at2759"/>
<name>A0A150H1E0_GONPE</name>